<dbReference type="InterPro" id="IPR058486">
    <property type="entry name" value="DUF8173"/>
</dbReference>
<keyword evidence="1" id="KW-1133">Transmembrane helix</keyword>
<evidence type="ECO:0000313" key="4">
    <source>
        <dbReference type="Proteomes" id="UP000034852"/>
    </source>
</evidence>
<dbReference type="Proteomes" id="UP000034852">
    <property type="component" value="Unassembled WGS sequence"/>
</dbReference>
<feature type="transmembrane region" description="Helical" evidence="1">
    <location>
        <begin position="118"/>
        <end position="138"/>
    </location>
</feature>
<evidence type="ECO:0000313" key="3">
    <source>
        <dbReference type="EMBL" id="KKQ35331.1"/>
    </source>
</evidence>
<keyword evidence="1" id="KW-0812">Transmembrane</keyword>
<dbReference type="AlphaFoldDB" id="A0A0G0K3W9"/>
<organism evidence="3 4">
    <name type="scientific">candidate division WS6 bacterium GW2011_GWA2_37_6</name>
    <dbReference type="NCBI Taxonomy" id="1619087"/>
    <lineage>
        <taxon>Bacteria</taxon>
        <taxon>Candidatus Dojkabacteria</taxon>
    </lineage>
</organism>
<proteinExistence type="predicted"/>
<feature type="transmembrane region" description="Helical" evidence="1">
    <location>
        <begin position="181"/>
        <end position="201"/>
    </location>
</feature>
<evidence type="ECO:0000256" key="1">
    <source>
        <dbReference type="SAM" id="Phobius"/>
    </source>
</evidence>
<evidence type="ECO:0000259" key="2">
    <source>
        <dbReference type="Pfam" id="PF26514"/>
    </source>
</evidence>
<comment type="caution">
    <text evidence="3">The sequence shown here is derived from an EMBL/GenBank/DDBJ whole genome shotgun (WGS) entry which is preliminary data.</text>
</comment>
<protein>
    <recommendedName>
        <fullName evidence="2">DUF8173 domain-containing protein</fullName>
    </recommendedName>
</protein>
<feature type="transmembrane region" description="Helical" evidence="1">
    <location>
        <begin position="76"/>
        <end position="97"/>
    </location>
</feature>
<dbReference type="EMBL" id="LBTH01000028">
    <property type="protein sequence ID" value="KKQ35331.1"/>
    <property type="molecule type" value="Genomic_DNA"/>
</dbReference>
<name>A0A0G0K3W9_9BACT</name>
<feature type="domain" description="DUF8173" evidence="2">
    <location>
        <begin position="69"/>
        <end position="222"/>
    </location>
</feature>
<feature type="transmembrane region" description="Helical" evidence="1">
    <location>
        <begin position="207"/>
        <end position="223"/>
    </location>
</feature>
<sequence length="242" mass="26379">MKSDPPSKYVHIGAGNANVKSGYIGGDLVTYNNTQLDLSEDTVVSGERIEKTTSAEKDMNFPGLAELSFVSFVWKFVWNLVQGVGLILLAFLVYKLAPVKFERALMQLKNAEQQLKSFGVGCLVFPLGILVSIFLLISVVGWPILGLLLALAFIAKTLTTVFVGTKVGILILKPLKLKRPVLFGIIAGILLVQLLTAIPFIGGAVEFLVFFVGIGAIVRAQYFKYKESKGARKGNRSGDRNR</sequence>
<keyword evidence="1" id="KW-0472">Membrane</keyword>
<reference evidence="3" key="1">
    <citation type="journal article" date="2015" name="Nature">
        <title>rRNA introns, odd ribosomes, and small enigmatic genomes across a large radiation of phyla.</title>
        <authorList>
            <person name="Brown C.T."/>
            <person name="Hug L.A."/>
            <person name="Thomas B.C."/>
            <person name="Sharon I."/>
            <person name="Castelle C.J."/>
            <person name="Singh A."/>
            <person name="Wilkins M.J."/>
            <person name="Williams K.H."/>
            <person name="Banfield J.F."/>
        </authorList>
    </citation>
    <scope>NUCLEOTIDE SEQUENCE [LARGE SCALE GENOMIC DNA]</scope>
</reference>
<gene>
    <name evidence="3" type="ORF">US52_C0028G0009</name>
</gene>
<feature type="transmembrane region" description="Helical" evidence="1">
    <location>
        <begin position="144"/>
        <end position="169"/>
    </location>
</feature>
<accession>A0A0G0K3W9</accession>
<dbReference type="Pfam" id="PF26514">
    <property type="entry name" value="DUF8173"/>
    <property type="match status" value="1"/>
</dbReference>